<comment type="subcellular location">
    <subcellularLocation>
        <location evidence="1">Nucleus matrix</location>
    </subcellularLocation>
</comment>
<evidence type="ECO:0000313" key="8">
    <source>
        <dbReference type="Proteomes" id="UP000605986"/>
    </source>
</evidence>
<dbReference type="GO" id="GO:0030042">
    <property type="term" value="P:actin filament depolymerization"/>
    <property type="evidence" value="ECO:0007669"/>
    <property type="project" value="InterPro"/>
</dbReference>
<dbReference type="InterPro" id="IPR029006">
    <property type="entry name" value="ADF-H/Gelsolin-like_dom_sf"/>
</dbReference>
<organism evidence="7 8">
    <name type="scientific">Fusarium austroafricanum</name>
    <dbReference type="NCBI Taxonomy" id="2364996"/>
    <lineage>
        <taxon>Eukaryota</taxon>
        <taxon>Fungi</taxon>
        <taxon>Dikarya</taxon>
        <taxon>Ascomycota</taxon>
        <taxon>Pezizomycotina</taxon>
        <taxon>Sordariomycetes</taxon>
        <taxon>Hypocreomycetidae</taxon>
        <taxon>Hypocreales</taxon>
        <taxon>Nectriaceae</taxon>
        <taxon>Fusarium</taxon>
        <taxon>Fusarium concolor species complex</taxon>
    </lineage>
</organism>
<dbReference type="PRINTS" id="PR00006">
    <property type="entry name" value="COFILIN"/>
</dbReference>
<dbReference type="PANTHER" id="PTHR11913">
    <property type="entry name" value="COFILIN-RELATED"/>
    <property type="match status" value="1"/>
</dbReference>
<gene>
    <name evidence="7" type="ORF">F53441_1238</name>
</gene>
<dbReference type="InterPro" id="IPR002108">
    <property type="entry name" value="ADF-H"/>
</dbReference>
<evidence type="ECO:0000256" key="2">
    <source>
        <dbReference type="ARBA" id="ARBA00006844"/>
    </source>
</evidence>
<evidence type="ECO:0000259" key="6">
    <source>
        <dbReference type="PROSITE" id="PS51263"/>
    </source>
</evidence>
<comment type="similarity">
    <text evidence="2">Belongs to the actin-binding proteins ADF family.</text>
</comment>
<dbReference type="Gene3D" id="3.40.20.10">
    <property type="entry name" value="Severin"/>
    <property type="match status" value="1"/>
</dbReference>
<dbReference type="CDD" id="cd11286">
    <property type="entry name" value="ADF_cofilin_like"/>
    <property type="match status" value="1"/>
</dbReference>
<feature type="domain" description="ADF-H" evidence="6">
    <location>
        <begin position="4"/>
        <end position="152"/>
    </location>
</feature>
<evidence type="ECO:0000256" key="3">
    <source>
        <dbReference type="ARBA" id="ARBA00015630"/>
    </source>
</evidence>
<dbReference type="Pfam" id="PF00241">
    <property type="entry name" value="Cofilin_ADF"/>
    <property type="match status" value="1"/>
</dbReference>
<evidence type="ECO:0000256" key="5">
    <source>
        <dbReference type="ARBA" id="ARBA00032427"/>
    </source>
</evidence>
<dbReference type="Proteomes" id="UP000605986">
    <property type="component" value="Unassembled WGS sequence"/>
</dbReference>
<evidence type="ECO:0000313" key="7">
    <source>
        <dbReference type="EMBL" id="KAF4456682.1"/>
    </source>
</evidence>
<dbReference type="GO" id="GO:0015629">
    <property type="term" value="C:actin cytoskeleton"/>
    <property type="evidence" value="ECO:0007669"/>
    <property type="project" value="InterPro"/>
</dbReference>
<evidence type="ECO:0000256" key="1">
    <source>
        <dbReference type="ARBA" id="ARBA00004109"/>
    </source>
</evidence>
<evidence type="ECO:0000256" key="4">
    <source>
        <dbReference type="ARBA" id="ARBA00023203"/>
    </source>
</evidence>
<dbReference type="OrthoDB" id="10249245at2759"/>
<keyword evidence="8" id="KW-1185">Reference proteome</keyword>
<dbReference type="SUPFAM" id="SSF55753">
    <property type="entry name" value="Actin depolymerizing proteins"/>
    <property type="match status" value="1"/>
</dbReference>
<reference evidence="7" key="1">
    <citation type="submission" date="2020-01" db="EMBL/GenBank/DDBJ databases">
        <title>Identification and distribution of gene clusters putatively required for synthesis of sphingolipid metabolism inhibitors in phylogenetically diverse species of the filamentous fungus Fusarium.</title>
        <authorList>
            <person name="Kim H.-S."/>
            <person name="Busman M."/>
            <person name="Brown D.W."/>
            <person name="Divon H."/>
            <person name="Uhlig S."/>
            <person name="Proctor R.H."/>
        </authorList>
    </citation>
    <scope>NUCLEOTIDE SEQUENCE</scope>
    <source>
        <strain evidence="7">NRRL 53441</strain>
    </source>
</reference>
<proteinExistence type="inferred from homology"/>
<name>A0A8H4KSW6_9HYPO</name>
<dbReference type="InterPro" id="IPR017904">
    <property type="entry name" value="ADF/Cofilin"/>
</dbReference>
<sequence>MPSGVNVSPACMEAYQKFRLQHKDTYIIYKLDDGYNEIVVDRVSDNNHMPSEKAWEEFCEKLENATAKIRGNVGKGPRCAVYNFRYHREGVDGTLEKIIFISWSPDEANIQAKMIYASNRDSLRRSLNGIGLELQATDLVELEYDYVVSKLNRGR</sequence>
<comment type="caution">
    <text evidence="7">The sequence shown here is derived from an EMBL/GenBank/DDBJ whole genome shotgun (WGS) entry which is preliminary data.</text>
</comment>
<protein>
    <recommendedName>
        <fullName evidence="3">Cofilin</fullName>
    </recommendedName>
    <alternativeName>
        <fullName evidence="5">Actin-depolymerizing factor 1</fullName>
    </alternativeName>
</protein>
<accession>A0A8H4KSW6</accession>
<dbReference type="GO" id="GO:0016363">
    <property type="term" value="C:nuclear matrix"/>
    <property type="evidence" value="ECO:0007669"/>
    <property type="project" value="UniProtKB-SubCell"/>
</dbReference>
<dbReference type="EMBL" id="JAADJG010000048">
    <property type="protein sequence ID" value="KAF4456682.1"/>
    <property type="molecule type" value="Genomic_DNA"/>
</dbReference>
<dbReference type="PROSITE" id="PS51263">
    <property type="entry name" value="ADF_H"/>
    <property type="match status" value="1"/>
</dbReference>
<keyword evidence="4" id="KW-0009">Actin-binding</keyword>
<dbReference type="SMART" id="SM00102">
    <property type="entry name" value="ADF"/>
    <property type="match status" value="1"/>
</dbReference>
<dbReference type="GO" id="GO:0003779">
    <property type="term" value="F:actin binding"/>
    <property type="evidence" value="ECO:0007669"/>
    <property type="project" value="UniProtKB-KW"/>
</dbReference>
<dbReference type="AlphaFoldDB" id="A0A8H4KSW6"/>